<accession>A0ABX9KE39</accession>
<dbReference type="Proteomes" id="UP000263486">
    <property type="component" value="Unassembled WGS sequence"/>
</dbReference>
<proteinExistence type="predicted"/>
<dbReference type="PANTHER" id="PTHR21016">
    <property type="entry name" value="BETA-AMYLOID BINDING PROTEIN-RELATED"/>
    <property type="match status" value="1"/>
</dbReference>
<evidence type="ECO:0000256" key="4">
    <source>
        <dbReference type="ARBA" id="ARBA00023136"/>
    </source>
</evidence>
<organism evidence="7 8">
    <name type="scientific">Psychrilyobacter piezotolerans</name>
    <dbReference type="NCBI Taxonomy" id="2293438"/>
    <lineage>
        <taxon>Bacteria</taxon>
        <taxon>Fusobacteriati</taxon>
        <taxon>Fusobacteriota</taxon>
        <taxon>Fusobacteriia</taxon>
        <taxon>Fusobacteriales</taxon>
        <taxon>Fusobacteriaceae</taxon>
        <taxon>Psychrilyobacter</taxon>
    </lineage>
</organism>
<keyword evidence="4 5" id="KW-0472">Membrane</keyword>
<keyword evidence="3 5" id="KW-1133">Transmembrane helix</keyword>
<evidence type="ECO:0000256" key="3">
    <source>
        <dbReference type="ARBA" id="ARBA00022989"/>
    </source>
</evidence>
<name>A0ABX9KE39_9FUSO</name>
<dbReference type="InterPro" id="IPR050932">
    <property type="entry name" value="TM2D1-3-like"/>
</dbReference>
<evidence type="ECO:0000256" key="5">
    <source>
        <dbReference type="SAM" id="Phobius"/>
    </source>
</evidence>
<reference evidence="7 8" key="1">
    <citation type="submission" date="2018-08" db="EMBL/GenBank/DDBJ databases">
        <title>Draft genome sequence of Psychrilyobacter sp. strain SD5 isolated from Black Sea water.</title>
        <authorList>
            <person name="Yadav S."/>
            <person name="Villanueva L."/>
            <person name="Damste J.S.S."/>
        </authorList>
    </citation>
    <scope>NUCLEOTIDE SEQUENCE [LARGE SCALE GENOMIC DNA]</scope>
    <source>
        <strain evidence="7 8">SD5</strain>
    </source>
</reference>
<feature type="domain" description="TM2" evidence="6">
    <location>
        <begin position="8"/>
        <end position="58"/>
    </location>
</feature>
<sequence>MSMMQVSDKTRTLSLVFCIVGFLGIGGLHRFYVGKVWTGLLYLMTGGLFGIGTIVDLIKISTNTFTDALGYPVTKN</sequence>
<protein>
    <submittedName>
        <fullName evidence="7">NINE protein</fullName>
    </submittedName>
</protein>
<comment type="subcellular location">
    <subcellularLocation>
        <location evidence="1">Membrane</location>
        <topology evidence="1">Multi-pass membrane protein</topology>
    </subcellularLocation>
</comment>
<feature type="transmembrane region" description="Helical" evidence="5">
    <location>
        <begin position="39"/>
        <end position="58"/>
    </location>
</feature>
<dbReference type="Pfam" id="PF05154">
    <property type="entry name" value="TM2"/>
    <property type="match status" value="1"/>
</dbReference>
<keyword evidence="8" id="KW-1185">Reference proteome</keyword>
<evidence type="ECO:0000313" key="7">
    <source>
        <dbReference type="EMBL" id="REI39906.1"/>
    </source>
</evidence>
<gene>
    <name evidence="7" type="ORF">DYH56_12875</name>
</gene>
<evidence type="ECO:0000259" key="6">
    <source>
        <dbReference type="Pfam" id="PF05154"/>
    </source>
</evidence>
<evidence type="ECO:0000256" key="2">
    <source>
        <dbReference type="ARBA" id="ARBA00022692"/>
    </source>
</evidence>
<dbReference type="InterPro" id="IPR007829">
    <property type="entry name" value="TM2"/>
</dbReference>
<dbReference type="EMBL" id="QUAJ01000028">
    <property type="protein sequence ID" value="REI39906.1"/>
    <property type="molecule type" value="Genomic_DNA"/>
</dbReference>
<keyword evidence="2 5" id="KW-0812">Transmembrane</keyword>
<feature type="transmembrane region" description="Helical" evidence="5">
    <location>
        <begin position="12"/>
        <end position="33"/>
    </location>
</feature>
<evidence type="ECO:0000256" key="1">
    <source>
        <dbReference type="ARBA" id="ARBA00004141"/>
    </source>
</evidence>
<dbReference type="RefSeq" id="WP_114643286.1">
    <property type="nucleotide sequence ID" value="NZ_JAACIO010000027.1"/>
</dbReference>
<comment type="caution">
    <text evidence="7">The sequence shown here is derived from an EMBL/GenBank/DDBJ whole genome shotgun (WGS) entry which is preliminary data.</text>
</comment>
<dbReference type="PANTHER" id="PTHR21016:SF25">
    <property type="entry name" value="TM2 DOMAIN-CONTAINING PROTEIN DDB_G0277895-RELATED"/>
    <property type="match status" value="1"/>
</dbReference>
<evidence type="ECO:0000313" key="8">
    <source>
        <dbReference type="Proteomes" id="UP000263486"/>
    </source>
</evidence>